<comment type="catalytic activity">
    <reaction evidence="1 10">
        <text>a fatty acyl-[ACP] + phosphate = an acyl phosphate + holo-[ACP]</text>
        <dbReference type="Rhea" id="RHEA:42292"/>
        <dbReference type="Rhea" id="RHEA-COMP:9685"/>
        <dbReference type="Rhea" id="RHEA-COMP:14125"/>
        <dbReference type="ChEBI" id="CHEBI:43474"/>
        <dbReference type="ChEBI" id="CHEBI:59918"/>
        <dbReference type="ChEBI" id="CHEBI:64479"/>
        <dbReference type="ChEBI" id="CHEBI:138651"/>
        <dbReference type="EC" id="2.3.1.274"/>
    </reaction>
</comment>
<comment type="subunit">
    <text evidence="9 10">Homodimer. Probably interacts with PlsY.</text>
</comment>
<dbReference type="NCBIfam" id="TIGR00182">
    <property type="entry name" value="plsX"/>
    <property type="match status" value="1"/>
</dbReference>
<dbReference type="Proteomes" id="UP000266506">
    <property type="component" value="Unassembled WGS sequence"/>
</dbReference>
<dbReference type="UniPathway" id="UPA00085"/>
<keyword evidence="4 10" id="KW-0808">Transferase</keyword>
<dbReference type="InterPro" id="IPR012281">
    <property type="entry name" value="Phospholipid_synth_PlsX-like"/>
</dbReference>
<evidence type="ECO:0000256" key="8">
    <source>
        <dbReference type="ARBA" id="ARBA00024069"/>
    </source>
</evidence>
<evidence type="ECO:0000256" key="3">
    <source>
        <dbReference type="ARBA" id="ARBA00022516"/>
    </source>
</evidence>
<keyword evidence="12" id="KW-1185">Reference proteome</keyword>
<proteinExistence type="inferred from homology"/>
<dbReference type="RefSeq" id="WP_119016012.1">
    <property type="nucleotide sequence ID" value="NZ_QXEV01000006.1"/>
</dbReference>
<dbReference type="SUPFAM" id="SSF53659">
    <property type="entry name" value="Isocitrate/Isopropylmalate dehydrogenase-like"/>
    <property type="match status" value="1"/>
</dbReference>
<dbReference type="GO" id="GO:0008654">
    <property type="term" value="P:phospholipid biosynthetic process"/>
    <property type="evidence" value="ECO:0007669"/>
    <property type="project" value="UniProtKB-KW"/>
</dbReference>
<evidence type="ECO:0000256" key="10">
    <source>
        <dbReference type="HAMAP-Rule" id="MF_00019"/>
    </source>
</evidence>
<dbReference type="PIRSF" id="PIRSF002465">
    <property type="entry name" value="Phsphlp_syn_PlsX"/>
    <property type="match status" value="1"/>
</dbReference>
<evidence type="ECO:0000256" key="2">
    <source>
        <dbReference type="ARBA" id="ARBA00022490"/>
    </source>
</evidence>
<reference evidence="11 12" key="1">
    <citation type="submission" date="2018-08" db="EMBL/GenBank/DDBJ databases">
        <title>Genomic Encyclopedia of Archaeal and Bacterial Type Strains, Phase II (KMG-II): from individual species to whole genera.</title>
        <authorList>
            <person name="Goeker M."/>
        </authorList>
    </citation>
    <scope>NUCLEOTIDE SEQUENCE [LARGE SCALE GENOMIC DNA]</scope>
    <source>
        <strain evidence="11 12">ATCC 27112</strain>
    </source>
</reference>
<comment type="subcellular location">
    <subcellularLocation>
        <location evidence="10">Cytoplasm</location>
    </subcellularLocation>
    <text evidence="10">Associated with the membrane possibly through PlsY.</text>
</comment>
<evidence type="ECO:0000256" key="7">
    <source>
        <dbReference type="ARBA" id="ARBA00023264"/>
    </source>
</evidence>
<keyword evidence="2 10" id="KW-0963">Cytoplasm</keyword>
<dbReference type="GO" id="GO:0006633">
    <property type="term" value="P:fatty acid biosynthetic process"/>
    <property type="evidence" value="ECO:0007669"/>
    <property type="project" value="UniProtKB-UniRule"/>
</dbReference>
<evidence type="ECO:0000256" key="6">
    <source>
        <dbReference type="ARBA" id="ARBA00023209"/>
    </source>
</evidence>
<dbReference type="OrthoDB" id="9806408at2"/>
<evidence type="ECO:0000256" key="1">
    <source>
        <dbReference type="ARBA" id="ARBA00001232"/>
    </source>
</evidence>
<name>A0A397S1Q2_9MOLU</name>
<sequence>MIKIVVDLMGADKPANELVSGAIKAINENKDLTVVLCAKEEVILPVLDTLTYNKEQVEIVNCTEEITNNDIPTKAFRKKPDSSLVKGLNICKNDPLAGGFVSCGSTGAVLVSSMFILGRIGEVRPCLACLLLGNDGEFLISDCGANVDCKPEQIVDFAKMGVAYMKAKGIENPRVRLLSNGAEEKKGPDAIKEAHQMLKASGLNFLGNVEGKDILASTCDVVAADGFGGNTVIKTIEGTAKALFMDLLAKAKASTSEAEALVLKKTVKELMAKYDYNTLGGANLLGVTKPVIKGHGAGEAETFYNMIKEAYALAKGNMIGIMEKLLTE</sequence>
<keyword evidence="7 10" id="KW-1208">Phospholipid metabolism</keyword>
<dbReference type="Pfam" id="PF02504">
    <property type="entry name" value="FA_synthesis"/>
    <property type="match status" value="1"/>
</dbReference>
<dbReference type="InParanoid" id="A0A397S1Q2"/>
<keyword evidence="6 10" id="KW-0594">Phospholipid biosynthesis</keyword>
<dbReference type="AlphaFoldDB" id="A0A397S1Q2"/>
<comment type="pathway">
    <text evidence="10">Lipid metabolism; phospholipid metabolism.</text>
</comment>
<gene>
    <name evidence="10" type="primary">plsX</name>
    <name evidence="11" type="ORF">EI71_00854</name>
</gene>
<keyword evidence="5 10" id="KW-0443">Lipid metabolism</keyword>
<comment type="caution">
    <text evidence="11">The sequence shown here is derived from an EMBL/GenBank/DDBJ whole genome shotgun (WGS) entry which is preliminary data.</text>
</comment>
<dbReference type="GO" id="GO:0043811">
    <property type="term" value="F:phosphate:acyl-[acyl carrier protein] acyltransferase activity"/>
    <property type="evidence" value="ECO:0007669"/>
    <property type="project" value="UniProtKB-UniRule"/>
</dbReference>
<dbReference type="HAMAP" id="MF_00019">
    <property type="entry name" value="PlsX"/>
    <property type="match status" value="1"/>
</dbReference>
<protein>
    <recommendedName>
        <fullName evidence="8 10">Phosphate acyltransferase</fullName>
        <ecNumber evidence="8 10">2.3.1.274</ecNumber>
    </recommendedName>
    <alternativeName>
        <fullName evidence="10">Acyl-ACP phosphotransacylase</fullName>
    </alternativeName>
    <alternativeName>
        <fullName evidence="10">Acyl-[acyl-carrier-protein]--phosphate acyltransferase</fullName>
    </alternativeName>
    <alternativeName>
        <fullName evidence="10">Phosphate-acyl-ACP acyltransferase</fullName>
    </alternativeName>
</protein>
<keyword evidence="11" id="KW-0012">Acyltransferase</keyword>
<evidence type="ECO:0000313" key="11">
    <source>
        <dbReference type="EMBL" id="RIA77877.1"/>
    </source>
</evidence>
<evidence type="ECO:0000313" key="12">
    <source>
        <dbReference type="Proteomes" id="UP000266506"/>
    </source>
</evidence>
<dbReference type="EC" id="2.3.1.274" evidence="8 10"/>
<dbReference type="PANTHER" id="PTHR30100">
    <property type="entry name" value="FATTY ACID/PHOSPHOLIPID SYNTHESIS PROTEIN PLSX"/>
    <property type="match status" value="1"/>
</dbReference>
<dbReference type="InterPro" id="IPR003664">
    <property type="entry name" value="FA_synthesis"/>
</dbReference>
<accession>A0A397S1Q2</accession>
<comment type="similarity">
    <text evidence="10">Belongs to the PlsX family.</text>
</comment>
<dbReference type="GO" id="GO:0005737">
    <property type="term" value="C:cytoplasm"/>
    <property type="evidence" value="ECO:0007669"/>
    <property type="project" value="UniProtKB-SubCell"/>
</dbReference>
<comment type="function">
    <text evidence="10">Catalyzes the reversible formation of acyl-phosphate (acyl-PO(4)) from acyl-[acyl-carrier-protein] (acyl-ACP). This enzyme utilizes acyl-ACP as fatty acyl donor, but not acyl-CoA.</text>
</comment>
<dbReference type="Gene3D" id="3.40.718.10">
    <property type="entry name" value="Isopropylmalate Dehydrogenase"/>
    <property type="match status" value="1"/>
</dbReference>
<evidence type="ECO:0000256" key="4">
    <source>
        <dbReference type="ARBA" id="ARBA00022679"/>
    </source>
</evidence>
<dbReference type="EMBL" id="QXEV01000006">
    <property type="protein sequence ID" value="RIA77877.1"/>
    <property type="molecule type" value="Genomic_DNA"/>
</dbReference>
<evidence type="ECO:0000256" key="9">
    <source>
        <dbReference type="ARBA" id="ARBA00046608"/>
    </source>
</evidence>
<evidence type="ECO:0000256" key="5">
    <source>
        <dbReference type="ARBA" id="ARBA00023098"/>
    </source>
</evidence>
<dbReference type="PANTHER" id="PTHR30100:SF1">
    <property type="entry name" value="PHOSPHATE ACYLTRANSFERASE"/>
    <property type="match status" value="1"/>
</dbReference>
<keyword evidence="3 10" id="KW-0444">Lipid biosynthesis</keyword>
<organism evidence="11 12">
    <name type="scientific">Anaeroplasma bactoclasticum</name>
    <dbReference type="NCBI Taxonomy" id="2088"/>
    <lineage>
        <taxon>Bacteria</taxon>
        <taxon>Bacillati</taxon>
        <taxon>Mycoplasmatota</taxon>
        <taxon>Mollicutes</taxon>
        <taxon>Anaeroplasmatales</taxon>
        <taxon>Anaeroplasmataceae</taxon>
        <taxon>Anaeroplasma</taxon>
    </lineage>
</organism>